<feature type="region of interest" description="Disordered" evidence="1">
    <location>
        <begin position="1"/>
        <end position="26"/>
    </location>
</feature>
<feature type="compositionally biased region" description="Basic and acidic residues" evidence="1">
    <location>
        <begin position="16"/>
        <end position="26"/>
    </location>
</feature>
<evidence type="ECO:0000313" key="2">
    <source>
        <dbReference type="EMBL" id="CAD9433793.1"/>
    </source>
</evidence>
<protein>
    <submittedName>
        <fullName evidence="2">Uncharacterized protein</fullName>
    </submittedName>
</protein>
<reference evidence="2" key="1">
    <citation type="submission" date="2021-01" db="EMBL/GenBank/DDBJ databases">
        <authorList>
            <person name="Corre E."/>
            <person name="Pelletier E."/>
            <person name="Niang G."/>
            <person name="Scheremetjew M."/>
            <person name="Finn R."/>
            <person name="Kale V."/>
            <person name="Holt S."/>
            <person name="Cochrane G."/>
            <person name="Meng A."/>
            <person name="Brown T."/>
            <person name="Cohen L."/>
        </authorList>
    </citation>
    <scope>NUCLEOTIDE SEQUENCE</scope>
    <source>
        <strain evidence="2">CCMP1381</strain>
    </source>
</reference>
<dbReference type="AlphaFoldDB" id="A0A7S2G711"/>
<dbReference type="EMBL" id="HBGS01032565">
    <property type="protein sequence ID" value="CAD9433793.1"/>
    <property type="molecule type" value="Transcribed_RNA"/>
</dbReference>
<organism evidence="2">
    <name type="scientific">Octactis speculum</name>
    <dbReference type="NCBI Taxonomy" id="3111310"/>
    <lineage>
        <taxon>Eukaryota</taxon>
        <taxon>Sar</taxon>
        <taxon>Stramenopiles</taxon>
        <taxon>Ochrophyta</taxon>
        <taxon>Dictyochophyceae</taxon>
        <taxon>Dictyochales</taxon>
        <taxon>Dictyochaceae</taxon>
        <taxon>Octactis</taxon>
    </lineage>
</organism>
<accession>A0A7S2G711</accession>
<proteinExistence type="predicted"/>
<gene>
    <name evidence="2" type="ORF">DSPE1174_LOCUS16722</name>
</gene>
<evidence type="ECO:0000256" key="1">
    <source>
        <dbReference type="SAM" id="MobiDB-lite"/>
    </source>
</evidence>
<name>A0A7S2G711_9STRA</name>
<sequence>MTDDMKYSSDISTDAAEMHGIPDEAEKDKVKEIAGASISDEKLSLFQEKLMSLDTMRQDQKNQLLGEMANEVKMLQPPPSEKELTEVKEIAGASISDEKLSLFQEKLMSLDTMRQDQKNQLLGEMANEVKMLQPPPSEELTDDMKYSHTDVADMNQVYYLLNRKILI</sequence>